<dbReference type="KEGG" id="cvr:CHLNCDRAFT_58434"/>
<evidence type="ECO:0000256" key="1">
    <source>
        <dbReference type="SAM" id="SignalP"/>
    </source>
</evidence>
<dbReference type="RefSeq" id="XP_005845742.1">
    <property type="nucleotide sequence ID" value="XM_005845680.1"/>
</dbReference>
<feature type="signal peptide" evidence="1">
    <location>
        <begin position="1"/>
        <end position="24"/>
    </location>
</feature>
<evidence type="ECO:0000313" key="3">
    <source>
        <dbReference type="Proteomes" id="UP000008141"/>
    </source>
</evidence>
<reference evidence="2 3" key="1">
    <citation type="journal article" date="2010" name="Plant Cell">
        <title>The Chlorella variabilis NC64A genome reveals adaptation to photosymbiosis, coevolution with viruses, and cryptic sex.</title>
        <authorList>
            <person name="Blanc G."/>
            <person name="Duncan G."/>
            <person name="Agarkova I."/>
            <person name="Borodovsky M."/>
            <person name="Gurnon J."/>
            <person name="Kuo A."/>
            <person name="Lindquist E."/>
            <person name="Lucas S."/>
            <person name="Pangilinan J."/>
            <person name="Polle J."/>
            <person name="Salamov A."/>
            <person name="Terry A."/>
            <person name="Yamada T."/>
            <person name="Dunigan D.D."/>
            <person name="Grigoriev I.V."/>
            <person name="Claverie J.M."/>
            <person name="Van Etten J.L."/>
        </authorList>
    </citation>
    <scope>NUCLEOTIDE SEQUENCE [LARGE SCALE GENOMIC DNA]</scope>
    <source>
        <strain evidence="2 3">NC64A</strain>
    </source>
</reference>
<evidence type="ECO:0000313" key="2">
    <source>
        <dbReference type="EMBL" id="EFN53640.1"/>
    </source>
</evidence>
<keyword evidence="1" id="KW-0732">Signal</keyword>
<dbReference type="Proteomes" id="UP000008141">
    <property type="component" value="Unassembled WGS sequence"/>
</dbReference>
<gene>
    <name evidence="2" type="ORF">CHLNCDRAFT_58434</name>
</gene>
<keyword evidence="3" id="KW-1185">Reference proteome</keyword>
<organism evidence="3">
    <name type="scientific">Chlorella variabilis</name>
    <name type="common">Green alga</name>
    <dbReference type="NCBI Taxonomy" id="554065"/>
    <lineage>
        <taxon>Eukaryota</taxon>
        <taxon>Viridiplantae</taxon>
        <taxon>Chlorophyta</taxon>
        <taxon>core chlorophytes</taxon>
        <taxon>Trebouxiophyceae</taxon>
        <taxon>Chlorellales</taxon>
        <taxon>Chlorellaceae</taxon>
        <taxon>Chlorella clade</taxon>
        <taxon>Chlorella</taxon>
    </lineage>
</organism>
<sequence length="189" mass="19344">MAAGAPHLALLLAATLLLAGGAAAYGSCSEAYCVSCPTSPNVCKECKGQPVASWAEPLGVYAAPDGKCRLCVDRDQHCTACNGRTGACTFCGPNYGVGRRGRCEACASPQCASCGPDARKCLWCRTGYGVDVPTGKCVPCKDPGCEPSACGIDASKCIQCKAGWQLKSGSAVAGNCVLQTAKRGRKNLL</sequence>
<dbReference type="EMBL" id="GL433850">
    <property type="protein sequence ID" value="EFN53640.1"/>
    <property type="molecule type" value="Genomic_DNA"/>
</dbReference>
<protein>
    <recommendedName>
        <fullName evidence="4">TNFR-Cys domain-containing protein</fullName>
    </recommendedName>
</protein>
<dbReference type="InterPro" id="IPR009030">
    <property type="entry name" value="Growth_fac_rcpt_cys_sf"/>
</dbReference>
<dbReference type="SUPFAM" id="SSF57184">
    <property type="entry name" value="Growth factor receptor domain"/>
    <property type="match status" value="1"/>
</dbReference>
<dbReference type="OrthoDB" id="300641at2759"/>
<accession>E1ZK65</accession>
<dbReference type="InParanoid" id="E1ZK65"/>
<name>E1ZK65_CHLVA</name>
<dbReference type="AlphaFoldDB" id="E1ZK65"/>
<dbReference type="GeneID" id="17353049"/>
<proteinExistence type="predicted"/>
<evidence type="ECO:0008006" key="4">
    <source>
        <dbReference type="Google" id="ProtNLM"/>
    </source>
</evidence>
<feature type="chain" id="PRO_5003156504" description="TNFR-Cys domain-containing protein" evidence="1">
    <location>
        <begin position="25"/>
        <end position="189"/>
    </location>
</feature>